<feature type="region of interest" description="Disordered" evidence="1">
    <location>
        <begin position="443"/>
        <end position="473"/>
    </location>
</feature>
<dbReference type="EMBL" id="JABMIG020000053">
    <property type="protein sequence ID" value="KAL3797669.1"/>
    <property type="molecule type" value="Genomic_DNA"/>
</dbReference>
<feature type="compositionally biased region" description="Polar residues" evidence="1">
    <location>
        <begin position="9"/>
        <end position="24"/>
    </location>
</feature>
<feature type="compositionally biased region" description="Polar residues" evidence="1">
    <location>
        <begin position="459"/>
        <end position="473"/>
    </location>
</feature>
<feature type="compositionally biased region" description="Basic and acidic residues" evidence="1">
    <location>
        <begin position="185"/>
        <end position="195"/>
    </location>
</feature>
<dbReference type="EMBL" id="JABMIG020000080">
    <property type="protein sequence ID" value="KAL3794500.1"/>
    <property type="molecule type" value="Genomic_DNA"/>
</dbReference>
<name>A0ABD3Q2A1_9STRA</name>
<reference evidence="2" key="2">
    <citation type="submission" date="2024-11" db="EMBL/GenBank/DDBJ databases">
        <authorList>
            <person name="Roberts W.R."/>
            <person name="Alverson A.J."/>
        </authorList>
    </citation>
    <scope>NUCLEOTIDE SEQUENCE</scope>
    <source>
        <strain evidence="2">CCMP332</strain>
    </source>
</reference>
<feature type="region of interest" description="Disordered" evidence="1">
    <location>
        <begin position="185"/>
        <end position="225"/>
    </location>
</feature>
<accession>A0ABD3Q2A1</accession>
<feature type="compositionally biased region" description="Polar residues" evidence="1">
    <location>
        <begin position="213"/>
        <end position="222"/>
    </location>
</feature>
<evidence type="ECO:0000256" key="1">
    <source>
        <dbReference type="SAM" id="MobiDB-lite"/>
    </source>
</evidence>
<evidence type="ECO:0000313" key="3">
    <source>
        <dbReference type="EMBL" id="KAL3797669.1"/>
    </source>
</evidence>
<dbReference type="Proteomes" id="UP001516023">
    <property type="component" value="Unassembled WGS sequence"/>
</dbReference>
<feature type="region of interest" description="Disordered" evidence="1">
    <location>
        <begin position="1"/>
        <end position="46"/>
    </location>
</feature>
<evidence type="ECO:0000313" key="4">
    <source>
        <dbReference type="Proteomes" id="UP001516023"/>
    </source>
</evidence>
<organism evidence="2 4">
    <name type="scientific">Cyclotella cryptica</name>
    <dbReference type="NCBI Taxonomy" id="29204"/>
    <lineage>
        <taxon>Eukaryota</taxon>
        <taxon>Sar</taxon>
        <taxon>Stramenopiles</taxon>
        <taxon>Ochrophyta</taxon>
        <taxon>Bacillariophyta</taxon>
        <taxon>Coscinodiscophyceae</taxon>
        <taxon>Thalassiosirophycidae</taxon>
        <taxon>Stephanodiscales</taxon>
        <taxon>Stephanodiscaceae</taxon>
        <taxon>Cyclotella</taxon>
    </lineage>
</organism>
<protein>
    <submittedName>
        <fullName evidence="2">Uncharacterized protein</fullName>
    </submittedName>
</protein>
<evidence type="ECO:0000313" key="2">
    <source>
        <dbReference type="EMBL" id="KAL3794500.1"/>
    </source>
</evidence>
<reference evidence="2 4" key="1">
    <citation type="journal article" date="2020" name="G3 (Bethesda)">
        <title>Improved Reference Genome for Cyclotella cryptica CCMP332, a Model for Cell Wall Morphogenesis, Salinity Adaptation, and Lipid Production in Diatoms (Bacillariophyta).</title>
        <authorList>
            <person name="Roberts W.R."/>
            <person name="Downey K.M."/>
            <person name="Ruck E.C."/>
            <person name="Traller J.C."/>
            <person name="Alverson A.J."/>
        </authorList>
    </citation>
    <scope>NUCLEOTIDE SEQUENCE [LARGE SCALE GENOMIC DNA]</scope>
    <source>
        <strain evidence="2 4">CCMP332</strain>
    </source>
</reference>
<feature type="compositionally biased region" description="Polar residues" evidence="1">
    <location>
        <begin position="36"/>
        <end position="46"/>
    </location>
</feature>
<comment type="caution">
    <text evidence="2">The sequence shown here is derived from an EMBL/GenBank/DDBJ whole genome shotgun (WGS) entry which is preliminary data.</text>
</comment>
<proteinExistence type="predicted"/>
<sequence length="657" mass="71262">MMTGDESDNSNSAAEWQQPITTSAAADVGTDRSIGENMTNNDTNQQDEALRRLETELNVALESLEAMRRANLEVEFSASCKAAKVDHERCTFCQRDQVRQAASNAAVAAVPQDVREAAEAGLGGRLRDVKLDGRRIRSFRQRFMSKSATSFEADSSHDPHVDNSDAYQVDKQTSHIVNVQHELHSTESCPDRLENDQPQTNAQSTATATATTIESSNNGTLETKSRKITLRRMPRACLTCGHPTCSKHISNAFSTHHIHICQNCAFLFELDFLVDVIAQASQQQNQHDNDDNNYNNNNMQQCQERVNEIIDCYDRAKLLLIYTSQYADDISTGLQSRTEKSNKIGVGANASGIVSGITGIVGAGALLFPPVAAAGVPILIASLVFGGGATAAHTGDYAAVKYWSEPNMLADKMVLLHGMCLSLLRIVEVLNFELSKRLGYDESNSTKQENNAERVDGDQNGSSNSGEEQTNGERQMLARDIRTLLEKHGVNTKLGKQAITAGTNITGSNVACRHSRFLGRVGATAANSFRFVPLAGGMLSAASLVVEANEIKKTLARMNEGNPCEKSIQISEIKDEVGKLPDASLIAGECKRVFEEAKREPKWQEAGGAKTGTISTTLTSLDNVEFERVVAKEMAAAKIGMDTIGSAPVGNIILNHQ</sequence>
<keyword evidence="4" id="KW-1185">Reference proteome</keyword>
<dbReference type="AlphaFoldDB" id="A0ABD3Q2A1"/>
<gene>
    <name evidence="3" type="ORF">HJC23_013501</name>
    <name evidence="2" type="ORF">HJC23_013973</name>
</gene>